<keyword evidence="1" id="KW-0812">Transmembrane</keyword>
<dbReference type="GeneID" id="54480569"/>
<dbReference type="EMBL" id="ML996583">
    <property type="protein sequence ID" value="KAF2753792.1"/>
    <property type="molecule type" value="Genomic_DNA"/>
</dbReference>
<protein>
    <submittedName>
        <fullName evidence="2">Uncharacterized protein</fullName>
    </submittedName>
</protein>
<evidence type="ECO:0000256" key="1">
    <source>
        <dbReference type="SAM" id="Phobius"/>
    </source>
</evidence>
<sequence>MSAPDKRGERGERRQAGARVVRHCGANRNDRICGLVVGCGFFFSVCCFPEASHVLLRNLAIFIIIIVSPEGPVVLITGFIGSGGGIKKKEKRNIILPHTHTHTHTAVLQCRTRQDRSLAPREGRMDGWKGGRTLLAAVFYSSCSTSLQGFLGKRLAPVSMYVCCST</sequence>
<proteinExistence type="predicted"/>
<gene>
    <name evidence="2" type="ORF">EJ05DRAFT_171807</name>
</gene>
<accession>A0A6A6VT81</accession>
<dbReference type="RefSeq" id="XP_033596243.1">
    <property type="nucleotide sequence ID" value="XM_033739515.1"/>
</dbReference>
<keyword evidence="1" id="KW-0472">Membrane</keyword>
<evidence type="ECO:0000313" key="3">
    <source>
        <dbReference type="Proteomes" id="UP000799437"/>
    </source>
</evidence>
<keyword evidence="1" id="KW-1133">Transmembrane helix</keyword>
<organism evidence="2 3">
    <name type="scientific">Pseudovirgaria hyperparasitica</name>
    <dbReference type="NCBI Taxonomy" id="470096"/>
    <lineage>
        <taxon>Eukaryota</taxon>
        <taxon>Fungi</taxon>
        <taxon>Dikarya</taxon>
        <taxon>Ascomycota</taxon>
        <taxon>Pezizomycotina</taxon>
        <taxon>Dothideomycetes</taxon>
        <taxon>Dothideomycetes incertae sedis</taxon>
        <taxon>Acrospermales</taxon>
        <taxon>Acrospermaceae</taxon>
        <taxon>Pseudovirgaria</taxon>
    </lineage>
</organism>
<dbReference type="AlphaFoldDB" id="A0A6A6VT81"/>
<dbReference type="Proteomes" id="UP000799437">
    <property type="component" value="Unassembled WGS sequence"/>
</dbReference>
<name>A0A6A6VT81_9PEZI</name>
<evidence type="ECO:0000313" key="2">
    <source>
        <dbReference type="EMBL" id="KAF2753792.1"/>
    </source>
</evidence>
<feature type="transmembrane region" description="Helical" evidence="1">
    <location>
        <begin position="32"/>
        <end position="53"/>
    </location>
</feature>
<feature type="transmembrane region" description="Helical" evidence="1">
    <location>
        <begin position="59"/>
        <end position="82"/>
    </location>
</feature>
<keyword evidence="3" id="KW-1185">Reference proteome</keyword>
<reference evidence="2" key="1">
    <citation type="journal article" date="2020" name="Stud. Mycol.">
        <title>101 Dothideomycetes genomes: a test case for predicting lifestyles and emergence of pathogens.</title>
        <authorList>
            <person name="Haridas S."/>
            <person name="Albert R."/>
            <person name="Binder M."/>
            <person name="Bloem J."/>
            <person name="Labutti K."/>
            <person name="Salamov A."/>
            <person name="Andreopoulos B."/>
            <person name="Baker S."/>
            <person name="Barry K."/>
            <person name="Bills G."/>
            <person name="Bluhm B."/>
            <person name="Cannon C."/>
            <person name="Castanera R."/>
            <person name="Culley D."/>
            <person name="Daum C."/>
            <person name="Ezra D."/>
            <person name="Gonzalez J."/>
            <person name="Henrissat B."/>
            <person name="Kuo A."/>
            <person name="Liang C."/>
            <person name="Lipzen A."/>
            <person name="Lutzoni F."/>
            <person name="Magnuson J."/>
            <person name="Mondo S."/>
            <person name="Nolan M."/>
            <person name="Ohm R."/>
            <person name="Pangilinan J."/>
            <person name="Park H.-J."/>
            <person name="Ramirez L."/>
            <person name="Alfaro M."/>
            <person name="Sun H."/>
            <person name="Tritt A."/>
            <person name="Yoshinaga Y."/>
            <person name="Zwiers L.-H."/>
            <person name="Turgeon B."/>
            <person name="Goodwin S."/>
            <person name="Spatafora J."/>
            <person name="Crous P."/>
            <person name="Grigoriev I."/>
        </authorList>
    </citation>
    <scope>NUCLEOTIDE SEQUENCE</scope>
    <source>
        <strain evidence="2">CBS 121739</strain>
    </source>
</reference>